<comment type="catalytic activity">
    <reaction evidence="7 8">
        <text>cytidine(34) in tRNA(Ile2) + L-lysine + ATP = lysidine(34) in tRNA(Ile2) + AMP + diphosphate + H(+)</text>
        <dbReference type="Rhea" id="RHEA:43744"/>
        <dbReference type="Rhea" id="RHEA-COMP:10625"/>
        <dbReference type="Rhea" id="RHEA-COMP:10670"/>
        <dbReference type="ChEBI" id="CHEBI:15378"/>
        <dbReference type="ChEBI" id="CHEBI:30616"/>
        <dbReference type="ChEBI" id="CHEBI:32551"/>
        <dbReference type="ChEBI" id="CHEBI:33019"/>
        <dbReference type="ChEBI" id="CHEBI:82748"/>
        <dbReference type="ChEBI" id="CHEBI:83665"/>
        <dbReference type="ChEBI" id="CHEBI:456215"/>
        <dbReference type="EC" id="6.3.4.19"/>
    </reaction>
</comment>
<dbReference type="GO" id="GO:0005737">
    <property type="term" value="C:cytoplasm"/>
    <property type="evidence" value="ECO:0007669"/>
    <property type="project" value="UniProtKB-SubCell"/>
</dbReference>
<evidence type="ECO:0000256" key="7">
    <source>
        <dbReference type="ARBA" id="ARBA00048539"/>
    </source>
</evidence>
<keyword evidence="2 8" id="KW-0963">Cytoplasm</keyword>
<gene>
    <name evidence="8 10" type="primary">tilS</name>
    <name evidence="10" type="ORF">AB0763_04405</name>
</gene>
<dbReference type="RefSeq" id="WP_368644040.1">
    <property type="nucleotide sequence ID" value="NZ_CP162601.1"/>
</dbReference>
<dbReference type="SMART" id="SM00977">
    <property type="entry name" value="TilS_C"/>
    <property type="match status" value="1"/>
</dbReference>
<dbReference type="InterPro" id="IPR012094">
    <property type="entry name" value="tRNA_Ile_lys_synt"/>
</dbReference>
<keyword evidence="6 8" id="KW-0067">ATP-binding</keyword>
<protein>
    <recommendedName>
        <fullName evidence="8">tRNA(Ile)-lysidine synthase</fullName>
        <ecNumber evidence="8">6.3.4.19</ecNumber>
    </recommendedName>
    <alternativeName>
        <fullName evidence="8">tRNA(Ile)-2-lysyl-cytidine synthase</fullName>
    </alternativeName>
    <alternativeName>
        <fullName evidence="8">tRNA(Ile)-lysidine synthetase</fullName>
    </alternativeName>
</protein>
<dbReference type="NCBIfam" id="TIGR02433">
    <property type="entry name" value="lysidine_TilS_C"/>
    <property type="match status" value="1"/>
</dbReference>
<evidence type="ECO:0000259" key="9">
    <source>
        <dbReference type="SMART" id="SM00977"/>
    </source>
</evidence>
<comment type="subcellular location">
    <subcellularLocation>
        <location evidence="1 8">Cytoplasm</location>
    </subcellularLocation>
</comment>
<dbReference type="SUPFAM" id="SSF56037">
    <property type="entry name" value="PheT/TilS domain"/>
    <property type="match status" value="1"/>
</dbReference>
<dbReference type="PANTHER" id="PTHR43033">
    <property type="entry name" value="TRNA(ILE)-LYSIDINE SYNTHASE-RELATED"/>
    <property type="match status" value="1"/>
</dbReference>
<comment type="function">
    <text evidence="8">Ligates lysine onto the cytidine present at position 34 of the AUA codon-specific tRNA(Ile) that contains the anticodon CAU, in an ATP-dependent manner. Cytidine is converted to lysidine, thus changing the amino acid specificity of the tRNA from methionine to isoleucine.</text>
</comment>
<dbReference type="GO" id="GO:0005524">
    <property type="term" value="F:ATP binding"/>
    <property type="evidence" value="ECO:0007669"/>
    <property type="project" value="UniProtKB-UniRule"/>
</dbReference>
<dbReference type="KEGG" id="vih:AB0763_04405"/>
<organism evidence="10">
    <name type="scientific">Vibrio sp. HB236076</name>
    <dbReference type="NCBI Taxonomy" id="3232307"/>
    <lineage>
        <taxon>Bacteria</taxon>
        <taxon>Pseudomonadati</taxon>
        <taxon>Pseudomonadota</taxon>
        <taxon>Gammaproteobacteria</taxon>
        <taxon>Vibrionales</taxon>
        <taxon>Vibrionaceae</taxon>
        <taxon>Vibrio</taxon>
    </lineage>
</organism>
<dbReference type="Pfam" id="PF01171">
    <property type="entry name" value="ATP_bind_3"/>
    <property type="match status" value="1"/>
</dbReference>
<keyword evidence="5 8" id="KW-0547">Nucleotide-binding</keyword>
<dbReference type="SUPFAM" id="SSF52402">
    <property type="entry name" value="Adenine nucleotide alpha hydrolases-like"/>
    <property type="match status" value="1"/>
</dbReference>
<evidence type="ECO:0000256" key="2">
    <source>
        <dbReference type="ARBA" id="ARBA00022490"/>
    </source>
</evidence>
<evidence type="ECO:0000256" key="4">
    <source>
        <dbReference type="ARBA" id="ARBA00022694"/>
    </source>
</evidence>
<dbReference type="EC" id="6.3.4.19" evidence="8"/>
<dbReference type="Pfam" id="PF09179">
    <property type="entry name" value="TilS"/>
    <property type="match status" value="1"/>
</dbReference>
<dbReference type="SUPFAM" id="SSF82829">
    <property type="entry name" value="MesJ substrate recognition domain-like"/>
    <property type="match status" value="1"/>
</dbReference>
<dbReference type="Gene3D" id="3.40.50.620">
    <property type="entry name" value="HUPs"/>
    <property type="match status" value="1"/>
</dbReference>
<dbReference type="GO" id="GO:0006400">
    <property type="term" value="P:tRNA modification"/>
    <property type="evidence" value="ECO:0007669"/>
    <property type="project" value="UniProtKB-UniRule"/>
</dbReference>
<evidence type="ECO:0000256" key="8">
    <source>
        <dbReference type="HAMAP-Rule" id="MF_01161"/>
    </source>
</evidence>
<dbReference type="Gene3D" id="1.20.59.20">
    <property type="match status" value="1"/>
</dbReference>
<dbReference type="InterPro" id="IPR011063">
    <property type="entry name" value="TilS/TtcA_N"/>
</dbReference>
<dbReference type="Pfam" id="PF11734">
    <property type="entry name" value="TilS_C"/>
    <property type="match status" value="1"/>
</dbReference>
<evidence type="ECO:0000256" key="5">
    <source>
        <dbReference type="ARBA" id="ARBA00022741"/>
    </source>
</evidence>
<proteinExistence type="inferred from homology"/>
<dbReference type="InterPro" id="IPR015262">
    <property type="entry name" value="tRNA_Ile_lys_synt_subst-bd"/>
</dbReference>
<dbReference type="CDD" id="cd01992">
    <property type="entry name" value="TilS_N"/>
    <property type="match status" value="1"/>
</dbReference>
<comment type="similarity">
    <text evidence="8">Belongs to the tRNA(Ile)-lysidine synthase family.</text>
</comment>
<feature type="domain" description="Lysidine-tRNA(Ile) synthetase C-terminal" evidence="9">
    <location>
        <begin position="351"/>
        <end position="421"/>
    </location>
</feature>
<keyword evidence="4 8" id="KW-0819">tRNA processing</keyword>
<dbReference type="InterPro" id="IPR012796">
    <property type="entry name" value="Lysidine-tRNA-synth_C"/>
</dbReference>
<evidence type="ECO:0000256" key="6">
    <source>
        <dbReference type="ARBA" id="ARBA00022840"/>
    </source>
</evidence>
<dbReference type="InterPro" id="IPR012795">
    <property type="entry name" value="tRNA_Ile_lys_synt_N"/>
</dbReference>
<accession>A0AB39HIU3</accession>
<dbReference type="EMBL" id="CP162601">
    <property type="protein sequence ID" value="XDK26313.1"/>
    <property type="molecule type" value="Genomic_DNA"/>
</dbReference>
<dbReference type="AlphaFoldDB" id="A0AB39HIU3"/>
<sequence length="428" mass="49137">MALDPAPHTLVVAFSGGVDSQVLLALAVDYAKAHRLGLRAVHINHNLSPNAEQWQAFCERYCQQYEVEFFAHSVQLTKNGGDSLEQIARQARYQVLSQYVQHGELLLTGQHLDDQAETFLLALKRGSGPKGLSAMPLLKPFANGHLMRPLLSLTRREIEAFARQRQLTWAEDESNRDVRFDRNFLRHQVLPSLNQRWPHFSQAVARTAQICAEQEALLQELLSEKLAQYTAQNGGLSIDGLANESPTSRRYLLRMWMMEQGWPAVERKHLTIIWQQIAMAKNDANPVFEYGHYCVRRFDGWLFLDTVKQDISRWRSRLVLEQPQTLPDGLGELRLTTMASSRQLMRPQQEWWLCFDPAGLVAHPVERGRRRKLKKIFQEYGVPSWQRRRIPIIVTPQQQVVAVAGLFVDRAFAGDDLGIQWQQESKGK</sequence>
<dbReference type="GO" id="GO:0032267">
    <property type="term" value="F:tRNA(Ile)-lysidine synthase activity"/>
    <property type="evidence" value="ECO:0007669"/>
    <property type="project" value="UniProtKB-EC"/>
</dbReference>
<name>A0AB39HIU3_9VIBR</name>
<reference evidence="10" key="1">
    <citation type="submission" date="2024-07" db="EMBL/GenBank/DDBJ databases">
        <title>Genome Analysis of a Potential Novel Vibrio Species Secreting pH- and Thermo-stable Alginate Lyase and its Application in Producing Alginate Oligosaccharides.</title>
        <authorList>
            <person name="Huang H."/>
            <person name="Bao K."/>
        </authorList>
    </citation>
    <scope>NUCLEOTIDE SEQUENCE</scope>
    <source>
        <strain evidence="10">HB236076</strain>
    </source>
</reference>
<evidence type="ECO:0000313" key="10">
    <source>
        <dbReference type="EMBL" id="XDK26313.1"/>
    </source>
</evidence>
<dbReference type="PANTHER" id="PTHR43033:SF1">
    <property type="entry name" value="TRNA(ILE)-LYSIDINE SYNTHASE-RELATED"/>
    <property type="match status" value="1"/>
</dbReference>
<dbReference type="NCBIfam" id="TIGR02432">
    <property type="entry name" value="lysidine_TilS_N"/>
    <property type="match status" value="1"/>
</dbReference>
<dbReference type="InterPro" id="IPR014729">
    <property type="entry name" value="Rossmann-like_a/b/a_fold"/>
</dbReference>
<evidence type="ECO:0000256" key="1">
    <source>
        <dbReference type="ARBA" id="ARBA00004496"/>
    </source>
</evidence>
<feature type="binding site" evidence="8">
    <location>
        <begin position="15"/>
        <end position="20"/>
    </location>
    <ligand>
        <name>ATP</name>
        <dbReference type="ChEBI" id="CHEBI:30616"/>
    </ligand>
</feature>
<comment type="domain">
    <text evidence="8">The N-terminal region contains the highly conserved SGGXDS motif, predicted to be a P-loop motif involved in ATP binding.</text>
</comment>
<evidence type="ECO:0000256" key="3">
    <source>
        <dbReference type="ARBA" id="ARBA00022598"/>
    </source>
</evidence>
<keyword evidence="3 8" id="KW-0436">Ligase</keyword>
<dbReference type="HAMAP" id="MF_01161">
    <property type="entry name" value="tRNA_Ile_lys_synt"/>
    <property type="match status" value="1"/>
</dbReference>